<sequence>MAAEKQANPKKKVPPLPKKVERSCEEEEAVAAAPKATAKKKATPAKVAKNGRALKKRGSEDEGEAPPPKAMPLHPPSELTPAVAHPTEDDEHDDEDGEAEMDSTPSPVAKAKKAGMVKDKKDDREEEEGSKDGPALTPGKRKARPKEEGSPAKQAKPETTGRVQLHVSLLNRTQARDLSRRNQRGKEALANFFSENNLEIQNVRLGSSKKFGYVDFATEDQLQTALELHGKKVLGQNVRLDKAKHKATPQEAQKERDARTLFVKNVPFSATKEDLKQVFAQAIQIRVPTGNTGSNKGIAYMEFKSKAVAEQVLEEKQGADVQGSSVVMDFIRDQSQKEARVSAAAPPSKTLMVNNLVYSASEETLQKTFEKAVSIRIPLSNGRPKGFAFVEFGDAEDSREALQSLNGVEVEGRPVRLEFCRSQYEEPELGRPTGPTKTLFVKGLSKDTTDETLRESFEGAIAARVATAKDTGTSKGFGFVDFDNEEFCKASREAMEDCEIDGSKVVLDFARPKGEGAGRARRGTFSRGVGSRGGRGGRRGNRGGFGGRGGGFRGKPRGKKMKLDE</sequence>
<feature type="domain" description="RRM" evidence="11">
    <location>
        <begin position="437"/>
        <end position="512"/>
    </location>
</feature>
<feature type="domain" description="RRM" evidence="11">
    <location>
        <begin position="163"/>
        <end position="245"/>
    </location>
</feature>
<feature type="compositionally biased region" description="Gly residues" evidence="10">
    <location>
        <begin position="542"/>
        <end position="553"/>
    </location>
</feature>
<feature type="compositionally biased region" description="Acidic residues" evidence="10">
    <location>
        <begin position="88"/>
        <end position="101"/>
    </location>
</feature>
<comment type="caution">
    <text evidence="12">The sequence shown here is derived from an EMBL/GenBank/DDBJ whole genome shotgun (WGS) entry which is preliminary data.</text>
</comment>
<reference evidence="12" key="1">
    <citation type="journal article" date="2023" name="Science">
        <title>Genome structures resolve the early diversification of teleost fishes.</title>
        <authorList>
            <person name="Parey E."/>
            <person name="Louis A."/>
            <person name="Montfort J."/>
            <person name="Bouchez O."/>
            <person name="Roques C."/>
            <person name="Iampietro C."/>
            <person name="Lluch J."/>
            <person name="Castinel A."/>
            <person name="Donnadieu C."/>
            <person name="Desvignes T."/>
            <person name="Floi Bucao C."/>
            <person name="Jouanno E."/>
            <person name="Wen M."/>
            <person name="Mejri S."/>
            <person name="Dirks R."/>
            <person name="Jansen H."/>
            <person name="Henkel C."/>
            <person name="Chen W.J."/>
            <person name="Zahm M."/>
            <person name="Cabau C."/>
            <person name="Klopp C."/>
            <person name="Thompson A.W."/>
            <person name="Robinson-Rechavi M."/>
            <person name="Braasch I."/>
            <person name="Lecointre G."/>
            <person name="Bobe J."/>
            <person name="Postlethwait J.H."/>
            <person name="Berthelot C."/>
            <person name="Roest Crollius H."/>
            <person name="Guiguen Y."/>
        </authorList>
    </citation>
    <scope>NUCLEOTIDE SEQUENCE</scope>
    <source>
        <strain evidence="12">NC1722</strain>
    </source>
</reference>
<evidence type="ECO:0000256" key="2">
    <source>
        <dbReference type="ARBA" id="ARBA00017108"/>
    </source>
</evidence>
<dbReference type="PANTHER" id="PTHR23236">
    <property type="entry name" value="EUKARYOTIC TRANSLATION INITIATION FACTOR 4B/4H"/>
    <property type="match status" value="1"/>
</dbReference>
<dbReference type="GO" id="GO:0003723">
    <property type="term" value="F:RNA binding"/>
    <property type="evidence" value="ECO:0007669"/>
    <property type="project" value="UniProtKB-UniRule"/>
</dbReference>
<evidence type="ECO:0000256" key="7">
    <source>
        <dbReference type="ARBA" id="ARBA00023125"/>
    </source>
</evidence>
<dbReference type="CDD" id="cd12406">
    <property type="entry name" value="RRM4_NCL"/>
    <property type="match status" value="1"/>
</dbReference>
<feature type="compositionally biased region" description="Pro residues" evidence="10">
    <location>
        <begin position="65"/>
        <end position="75"/>
    </location>
</feature>
<evidence type="ECO:0000259" key="11">
    <source>
        <dbReference type="PROSITE" id="PS50102"/>
    </source>
</evidence>
<dbReference type="EMBL" id="JAINUG010000140">
    <property type="protein sequence ID" value="KAJ8393171.1"/>
    <property type="molecule type" value="Genomic_DNA"/>
</dbReference>
<dbReference type="InterPro" id="IPR035979">
    <property type="entry name" value="RBD_domain_sf"/>
</dbReference>
<name>A0AAD7S1U5_9TELE</name>
<evidence type="ECO:0000256" key="4">
    <source>
        <dbReference type="ARBA" id="ARBA00022553"/>
    </source>
</evidence>
<keyword evidence="5" id="KW-0677">Repeat</keyword>
<dbReference type="FunFam" id="3.30.70.330:FF:000278">
    <property type="entry name" value="Nucleolin"/>
    <property type="match status" value="1"/>
</dbReference>
<accession>A0AAD7S1U5</accession>
<evidence type="ECO:0000256" key="5">
    <source>
        <dbReference type="ARBA" id="ARBA00022737"/>
    </source>
</evidence>
<dbReference type="Proteomes" id="UP001221898">
    <property type="component" value="Unassembled WGS sequence"/>
</dbReference>
<protein>
    <recommendedName>
        <fullName evidence="2">Nucleolin</fullName>
    </recommendedName>
</protein>
<feature type="region of interest" description="Disordered" evidence="10">
    <location>
        <begin position="513"/>
        <end position="565"/>
    </location>
</feature>
<evidence type="ECO:0000313" key="12">
    <source>
        <dbReference type="EMBL" id="KAJ8393171.1"/>
    </source>
</evidence>
<evidence type="ECO:0000313" key="13">
    <source>
        <dbReference type="Proteomes" id="UP001221898"/>
    </source>
</evidence>
<dbReference type="GO" id="GO:0003677">
    <property type="term" value="F:DNA binding"/>
    <property type="evidence" value="ECO:0007669"/>
    <property type="project" value="UniProtKB-KW"/>
</dbReference>
<feature type="domain" description="RRM" evidence="11">
    <location>
        <begin position="349"/>
        <end position="422"/>
    </location>
</feature>
<keyword evidence="8" id="KW-0539">Nucleus</keyword>
<feature type="domain" description="RRM" evidence="11">
    <location>
        <begin position="259"/>
        <end position="333"/>
    </location>
</feature>
<dbReference type="AlphaFoldDB" id="A0AAD7S1U5"/>
<feature type="region of interest" description="Disordered" evidence="10">
    <location>
        <begin position="1"/>
        <end position="165"/>
    </location>
</feature>
<dbReference type="PANTHER" id="PTHR23236:SF119">
    <property type="entry name" value="NUCLEAR RNA-BINDING PROTEIN SART-3"/>
    <property type="match status" value="1"/>
</dbReference>
<evidence type="ECO:0000256" key="6">
    <source>
        <dbReference type="ARBA" id="ARBA00022884"/>
    </source>
</evidence>
<gene>
    <name evidence="12" type="ORF">AAFF_G00068540</name>
</gene>
<dbReference type="GO" id="GO:0005730">
    <property type="term" value="C:nucleolus"/>
    <property type="evidence" value="ECO:0007669"/>
    <property type="project" value="UniProtKB-SubCell"/>
</dbReference>
<keyword evidence="4" id="KW-0597">Phosphoprotein</keyword>
<dbReference type="Pfam" id="PF00076">
    <property type="entry name" value="RRM_1"/>
    <property type="match status" value="4"/>
</dbReference>
<feature type="compositionally biased region" description="Basic residues" evidence="10">
    <location>
        <begin position="554"/>
        <end position="565"/>
    </location>
</feature>
<proteinExistence type="predicted"/>
<dbReference type="SMART" id="SM00360">
    <property type="entry name" value="RRM"/>
    <property type="match status" value="4"/>
</dbReference>
<evidence type="ECO:0000256" key="3">
    <source>
        <dbReference type="ARBA" id="ARBA00022481"/>
    </source>
</evidence>
<evidence type="ECO:0000256" key="10">
    <source>
        <dbReference type="SAM" id="MobiDB-lite"/>
    </source>
</evidence>
<keyword evidence="3" id="KW-0488">Methylation</keyword>
<dbReference type="PROSITE" id="PS50102">
    <property type="entry name" value="RRM"/>
    <property type="match status" value="4"/>
</dbReference>
<dbReference type="InterPro" id="IPR012677">
    <property type="entry name" value="Nucleotide-bd_a/b_plait_sf"/>
</dbReference>
<keyword evidence="13" id="KW-1185">Reference proteome</keyword>
<organism evidence="12 13">
    <name type="scientific">Aldrovandia affinis</name>
    <dbReference type="NCBI Taxonomy" id="143900"/>
    <lineage>
        <taxon>Eukaryota</taxon>
        <taxon>Metazoa</taxon>
        <taxon>Chordata</taxon>
        <taxon>Craniata</taxon>
        <taxon>Vertebrata</taxon>
        <taxon>Euteleostomi</taxon>
        <taxon>Actinopterygii</taxon>
        <taxon>Neopterygii</taxon>
        <taxon>Teleostei</taxon>
        <taxon>Notacanthiformes</taxon>
        <taxon>Halosauridae</taxon>
        <taxon>Aldrovandia</taxon>
    </lineage>
</organism>
<evidence type="ECO:0000256" key="9">
    <source>
        <dbReference type="PROSITE-ProRule" id="PRU00176"/>
    </source>
</evidence>
<keyword evidence="6 9" id="KW-0694">RNA-binding</keyword>
<evidence type="ECO:0000256" key="8">
    <source>
        <dbReference type="ARBA" id="ARBA00023242"/>
    </source>
</evidence>
<comment type="subcellular location">
    <subcellularLocation>
        <location evidence="1">Nucleus</location>
        <location evidence="1">Nucleolus</location>
    </subcellularLocation>
</comment>
<dbReference type="InterPro" id="IPR034235">
    <property type="entry name" value="Nucleolin_RRM4"/>
</dbReference>
<keyword evidence="7" id="KW-0238">DNA-binding</keyword>
<evidence type="ECO:0000256" key="1">
    <source>
        <dbReference type="ARBA" id="ARBA00004604"/>
    </source>
</evidence>
<dbReference type="SUPFAM" id="SSF54928">
    <property type="entry name" value="RNA-binding domain, RBD"/>
    <property type="match status" value="3"/>
</dbReference>
<dbReference type="InterPro" id="IPR000504">
    <property type="entry name" value="RRM_dom"/>
</dbReference>
<dbReference type="Gene3D" id="3.30.70.330">
    <property type="match status" value="4"/>
</dbReference>